<protein>
    <submittedName>
        <fullName evidence="1">Putative tick transposon</fullName>
    </submittedName>
</protein>
<feature type="non-terminal residue" evidence="1">
    <location>
        <position position="1"/>
    </location>
</feature>
<dbReference type="EMBL" id="GBIH01002573">
    <property type="protein sequence ID" value="JAC92137.1"/>
    <property type="molecule type" value="mRNA"/>
</dbReference>
<name>A0A090X7M3_IXORI</name>
<reference evidence="1" key="1">
    <citation type="journal article" date="2015" name="PLoS Negl. Trop. Dis.">
        <title>Deep Sequencing Analysis of the Ixodes ricinus Haemocytome.</title>
        <authorList>
            <person name="Kotsyfakis M."/>
            <person name="Kopacek P."/>
            <person name="Franta Z."/>
            <person name="Pedra J.H."/>
            <person name="Ribeiro J.M."/>
        </authorList>
    </citation>
    <scope>NUCLEOTIDE SEQUENCE</scope>
</reference>
<sequence>VEKWTKDNHLKLNSQKTKAILFKSQHVTVMIPNPLILNNEEIAFVDTIKTLGVWFTNSMSWNKHVDHLSSKLSKTVGLLTKFKSLLPRCVKLQLYNALVYSQLNYCHLVWGNTTKTNINKLHILQKKAVRAIANVSYYDHTEHLFALLNI</sequence>
<dbReference type="AlphaFoldDB" id="A0A090X7M3"/>
<organism evidence="1">
    <name type="scientific">Ixodes ricinus</name>
    <name type="common">Common tick</name>
    <name type="synonym">Acarus ricinus</name>
    <dbReference type="NCBI Taxonomy" id="34613"/>
    <lineage>
        <taxon>Eukaryota</taxon>
        <taxon>Metazoa</taxon>
        <taxon>Ecdysozoa</taxon>
        <taxon>Arthropoda</taxon>
        <taxon>Chelicerata</taxon>
        <taxon>Arachnida</taxon>
        <taxon>Acari</taxon>
        <taxon>Parasitiformes</taxon>
        <taxon>Ixodida</taxon>
        <taxon>Ixodoidea</taxon>
        <taxon>Ixodidae</taxon>
        <taxon>Ixodinae</taxon>
        <taxon>Ixodes</taxon>
    </lineage>
</organism>
<dbReference type="PANTHER" id="PTHR33332">
    <property type="entry name" value="REVERSE TRANSCRIPTASE DOMAIN-CONTAINING PROTEIN"/>
    <property type="match status" value="1"/>
</dbReference>
<accession>A0A090X7M3</accession>
<evidence type="ECO:0000313" key="1">
    <source>
        <dbReference type="EMBL" id="JAC92137.1"/>
    </source>
</evidence>
<proteinExistence type="evidence at transcript level"/>